<accession>A0A1W1VYB9</accession>
<reference evidence="2 3" key="1">
    <citation type="submission" date="2017-04" db="EMBL/GenBank/DDBJ databases">
        <authorList>
            <person name="Afonso C.L."/>
            <person name="Miller P.J."/>
            <person name="Scott M.A."/>
            <person name="Spackman E."/>
            <person name="Goraichik I."/>
            <person name="Dimitrov K.M."/>
            <person name="Suarez D.L."/>
            <person name="Swayne D.E."/>
        </authorList>
    </citation>
    <scope>NUCLEOTIDE SEQUENCE [LARGE SCALE GENOMIC DNA]</scope>
    <source>
        <strain evidence="2 3">DSM 11622</strain>
    </source>
</reference>
<protein>
    <submittedName>
        <fullName evidence="2">Uncharacterized protein</fullName>
    </submittedName>
</protein>
<keyword evidence="1" id="KW-0732">Signal</keyword>
<evidence type="ECO:0000313" key="3">
    <source>
        <dbReference type="Proteomes" id="UP000192266"/>
    </source>
</evidence>
<dbReference type="Proteomes" id="UP000192266">
    <property type="component" value="Unassembled WGS sequence"/>
</dbReference>
<dbReference type="EMBL" id="FWWW01000082">
    <property type="protein sequence ID" value="SMB98348.1"/>
    <property type="molecule type" value="Genomic_DNA"/>
</dbReference>
<dbReference type="RefSeq" id="WP_084446830.1">
    <property type="nucleotide sequence ID" value="NZ_FWWW01000082.1"/>
</dbReference>
<evidence type="ECO:0000256" key="1">
    <source>
        <dbReference type="SAM" id="SignalP"/>
    </source>
</evidence>
<sequence>MKLTLILLVALSVASIAQAKCYTSGFEFWPITKTIKQNSIFLIDGYADSQEIITGLGFTYKVYLRSGAQQIPLIVQQLLVGQVSLTQALLKPQRALDTGKQYELVIEDARNKGLNLAKTYRQETVV</sequence>
<keyword evidence="3" id="KW-1185">Reference proteome</keyword>
<dbReference type="STRING" id="645990.SAMN00120144_1061"/>
<organism evidence="2 3">
    <name type="scientific">Hymenobacter roseosalivarius DSM 11622</name>
    <dbReference type="NCBI Taxonomy" id="645990"/>
    <lineage>
        <taxon>Bacteria</taxon>
        <taxon>Pseudomonadati</taxon>
        <taxon>Bacteroidota</taxon>
        <taxon>Cytophagia</taxon>
        <taxon>Cytophagales</taxon>
        <taxon>Hymenobacteraceae</taxon>
        <taxon>Hymenobacter</taxon>
    </lineage>
</organism>
<name>A0A1W1VYB9_9BACT</name>
<dbReference type="OrthoDB" id="878468at2"/>
<feature type="signal peptide" evidence="1">
    <location>
        <begin position="1"/>
        <end position="19"/>
    </location>
</feature>
<dbReference type="AlphaFoldDB" id="A0A1W1VYB9"/>
<feature type="chain" id="PRO_5012619250" evidence="1">
    <location>
        <begin position="20"/>
        <end position="126"/>
    </location>
</feature>
<gene>
    <name evidence="2" type="ORF">SAMN00120144_1061</name>
</gene>
<evidence type="ECO:0000313" key="2">
    <source>
        <dbReference type="EMBL" id="SMB98348.1"/>
    </source>
</evidence>
<proteinExistence type="predicted"/>